<dbReference type="Proteomes" id="UP001220324">
    <property type="component" value="Unassembled WGS sequence"/>
</dbReference>
<evidence type="ECO:0000313" key="2">
    <source>
        <dbReference type="Proteomes" id="UP001220324"/>
    </source>
</evidence>
<proteinExistence type="predicted"/>
<gene>
    <name evidence="1" type="ORF">N7494_008309</name>
</gene>
<dbReference type="EMBL" id="JAQIZZ010000006">
    <property type="protein sequence ID" value="KAJ5538830.1"/>
    <property type="molecule type" value="Genomic_DNA"/>
</dbReference>
<dbReference type="AlphaFoldDB" id="A0AAD6CUR6"/>
<sequence>MSLDPARPKNVSMKNIPAVETDTLYPGESNLDVSGVCKDVLGSLLYTALHWLNAEPQIAVIPSVSTRSSPITRFSLRAALWPERAAGGTRLKAEL</sequence>
<organism evidence="1 2">
    <name type="scientific">Penicillium frequentans</name>
    <dbReference type="NCBI Taxonomy" id="3151616"/>
    <lineage>
        <taxon>Eukaryota</taxon>
        <taxon>Fungi</taxon>
        <taxon>Dikarya</taxon>
        <taxon>Ascomycota</taxon>
        <taxon>Pezizomycotina</taxon>
        <taxon>Eurotiomycetes</taxon>
        <taxon>Eurotiomycetidae</taxon>
        <taxon>Eurotiales</taxon>
        <taxon>Aspergillaceae</taxon>
        <taxon>Penicillium</taxon>
    </lineage>
</organism>
<accession>A0AAD6CUR6</accession>
<comment type="caution">
    <text evidence="1">The sequence shown here is derived from an EMBL/GenBank/DDBJ whole genome shotgun (WGS) entry which is preliminary data.</text>
</comment>
<reference evidence="1 2" key="1">
    <citation type="journal article" date="2023" name="IMA Fungus">
        <title>Comparative genomic study of the Penicillium genus elucidates a diverse pangenome and 15 lateral gene transfer events.</title>
        <authorList>
            <person name="Petersen C."/>
            <person name="Sorensen T."/>
            <person name="Nielsen M.R."/>
            <person name="Sondergaard T.E."/>
            <person name="Sorensen J.L."/>
            <person name="Fitzpatrick D.A."/>
            <person name="Frisvad J.C."/>
            <person name="Nielsen K.L."/>
        </authorList>
    </citation>
    <scope>NUCLEOTIDE SEQUENCE [LARGE SCALE GENOMIC DNA]</scope>
    <source>
        <strain evidence="1 2">IBT 35679</strain>
    </source>
</reference>
<name>A0AAD6CUR6_9EURO</name>
<protein>
    <submittedName>
        <fullName evidence="1">Uncharacterized protein</fullName>
    </submittedName>
</protein>
<keyword evidence="2" id="KW-1185">Reference proteome</keyword>
<evidence type="ECO:0000313" key="1">
    <source>
        <dbReference type="EMBL" id="KAJ5538830.1"/>
    </source>
</evidence>